<name>A0AAD7YJP6_MYTSE</name>
<comment type="caution">
    <text evidence="7">The sequence shown here is derived from an EMBL/GenBank/DDBJ whole genome shotgun (WGS) entry which is preliminary data.</text>
</comment>
<evidence type="ECO:0000256" key="2">
    <source>
        <dbReference type="ARBA" id="ARBA00022475"/>
    </source>
</evidence>
<gene>
    <name evidence="7" type="ORF">PYW07_005550</name>
</gene>
<dbReference type="EMBL" id="JARGEI010000016">
    <property type="protein sequence ID" value="KAJ8717620.1"/>
    <property type="molecule type" value="Genomic_DNA"/>
</dbReference>
<evidence type="ECO:0000256" key="3">
    <source>
        <dbReference type="ARBA" id="ARBA00022692"/>
    </source>
</evidence>
<proteinExistence type="predicted"/>
<organism evidence="7 8">
    <name type="scientific">Mythimna separata</name>
    <name type="common">Oriental armyworm</name>
    <name type="synonym">Pseudaletia separata</name>
    <dbReference type="NCBI Taxonomy" id="271217"/>
    <lineage>
        <taxon>Eukaryota</taxon>
        <taxon>Metazoa</taxon>
        <taxon>Ecdysozoa</taxon>
        <taxon>Arthropoda</taxon>
        <taxon>Hexapoda</taxon>
        <taxon>Insecta</taxon>
        <taxon>Pterygota</taxon>
        <taxon>Neoptera</taxon>
        <taxon>Endopterygota</taxon>
        <taxon>Lepidoptera</taxon>
        <taxon>Glossata</taxon>
        <taxon>Ditrysia</taxon>
        <taxon>Noctuoidea</taxon>
        <taxon>Noctuidae</taxon>
        <taxon>Noctuinae</taxon>
        <taxon>Hadenini</taxon>
        <taxon>Mythimna</taxon>
    </lineage>
</organism>
<feature type="transmembrane region" description="Helical" evidence="6">
    <location>
        <begin position="140"/>
        <end position="161"/>
    </location>
</feature>
<dbReference type="AlphaFoldDB" id="A0AAD7YJP6"/>
<dbReference type="InterPro" id="IPR013604">
    <property type="entry name" value="7TM_chemorcpt"/>
</dbReference>
<protein>
    <submittedName>
        <fullName evidence="7">Uncharacterized protein</fullName>
    </submittedName>
</protein>
<reference evidence="7" key="1">
    <citation type="submission" date="2023-03" db="EMBL/GenBank/DDBJ databases">
        <title>Chromosome-level genomes of two armyworms, Mythimna separata and Mythimna loreyi, provide insights into the biosynthesis and reception of sex pheromones.</title>
        <authorList>
            <person name="Zhao H."/>
        </authorList>
    </citation>
    <scope>NUCLEOTIDE SEQUENCE</scope>
    <source>
        <strain evidence="7">BeijingLab</strain>
        <tissue evidence="7">Pupa</tissue>
    </source>
</reference>
<evidence type="ECO:0000313" key="8">
    <source>
        <dbReference type="Proteomes" id="UP001231518"/>
    </source>
</evidence>
<keyword evidence="3 6" id="KW-0812">Transmembrane</keyword>
<evidence type="ECO:0000256" key="4">
    <source>
        <dbReference type="ARBA" id="ARBA00022989"/>
    </source>
</evidence>
<evidence type="ECO:0000256" key="1">
    <source>
        <dbReference type="ARBA" id="ARBA00004651"/>
    </source>
</evidence>
<dbReference type="GO" id="GO:0005886">
    <property type="term" value="C:plasma membrane"/>
    <property type="evidence" value="ECO:0007669"/>
    <property type="project" value="UniProtKB-SubCell"/>
</dbReference>
<keyword evidence="8" id="KW-1185">Reference proteome</keyword>
<dbReference type="Proteomes" id="UP001231518">
    <property type="component" value="Chromosome 18"/>
</dbReference>
<keyword evidence="4 6" id="KW-1133">Transmembrane helix</keyword>
<evidence type="ECO:0000256" key="5">
    <source>
        <dbReference type="ARBA" id="ARBA00023136"/>
    </source>
</evidence>
<dbReference type="Pfam" id="PF08395">
    <property type="entry name" value="7tm_7"/>
    <property type="match status" value="1"/>
</dbReference>
<evidence type="ECO:0000313" key="7">
    <source>
        <dbReference type="EMBL" id="KAJ8717620.1"/>
    </source>
</evidence>
<evidence type="ECO:0000256" key="6">
    <source>
        <dbReference type="SAM" id="Phobius"/>
    </source>
</evidence>
<comment type="subcellular location">
    <subcellularLocation>
        <location evidence="1">Cell membrane</location>
        <topology evidence="1">Multi-pass membrane protein</topology>
    </subcellularLocation>
</comment>
<feature type="transmembrane region" description="Helical" evidence="6">
    <location>
        <begin position="27"/>
        <end position="50"/>
    </location>
</feature>
<accession>A0AAD7YJP6</accession>
<keyword evidence="5 6" id="KW-0472">Membrane</keyword>
<sequence length="162" mass="18720">MLTVLDGVAHVIQLEYRLKRIKDILQHLVYCVNLLLNMINLLNLAIRFYTGLMVTPNGVCRLPSISSLLRMLNWVMVALIEVYRCESTYRESEEIVENIDLLLINKNISANLTKTLIEFRNLLITRPIKFHAIRFFNIEYPLLASVASVVVTYTIILLQSIK</sequence>
<dbReference type="GO" id="GO:0050909">
    <property type="term" value="P:sensory perception of taste"/>
    <property type="evidence" value="ECO:0007669"/>
    <property type="project" value="InterPro"/>
</dbReference>
<keyword evidence="2" id="KW-1003">Cell membrane</keyword>